<evidence type="ECO:0000259" key="3">
    <source>
        <dbReference type="SMART" id="SM00959"/>
    </source>
</evidence>
<dbReference type="AlphaFoldDB" id="C4R412"/>
<keyword evidence="2" id="KW-0812">Transmembrane</keyword>
<keyword evidence="2" id="KW-0472">Membrane</keyword>
<protein>
    <recommendedName>
        <fullName evidence="3">Rho termination factor-like N-terminal domain-containing protein</fullName>
    </recommendedName>
</protein>
<dbReference type="InParanoid" id="C4R412"/>
<dbReference type="GeneID" id="8200089"/>
<dbReference type="EMBL" id="FN392321">
    <property type="protein sequence ID" value="CAY70298.1"/>
    <property type="molecule type" value="Genomic_DNA"/>
</dbReference>
<dbReference type="FunCoup" id="C4R412">
    <property type="interactions" value="39"/>
</dbReference>
<feature type="domain" description="Rho termination factor-like N-terminal" evidence="3">
    <location>
        <begin position="2"/>
        <end position="44"/>
    </location>
</feature>
<keyword evidence="2" id="KW-1133">Transmembrane helix</keyword>
<sequence>MSLKSLKKSDLIQLAQELGLSYSSRDLKEELVENIARHFLEQDELESNPKYSKFYLSIRKGSPAKKPVVYERIGSEEELEESKKGLQIDGDEGEEDDEDSEIVDEEVEDDDEDEEGGEDNESVDSLQYKVKSLKRTLFGRLEYFKEYLLDSNELVRDVLSTPETVFLIELLFELALIELHYGETIPLYKVSFLPKALKKALPIRVKNLKVFNLQPLLTISFFQLFVTWFLSSVLVPLIASYYFNFSEYLQGYKYDPVIFGIAKLILTLTVVKSSITLSDVKDELFNEFNLPSTVLTHTYFAAKSFFLHGSVELRLIFGNVSIVSTLITTFVAFYSVLQYV</sequence>
<feature type="compositionally biased region" description="Acidic residues" evidence="1">
    <location>
        <begin position="89"/>
        <end position="122"/>
    </location>
</feature>
<feature type="region of interest" description="Disordered" evidence="1">
    <location>
        <begin position="73"/>
        <end position="123"/>
    </location>
</feature>
<dbReference type="PANTHER" id="PTHR41807:SF1">
    <property type="entry name" value="GLUTATHIONE TRANSFERASE 3"/>
    <property type="match status" value="1"/>
</dbReference>
<dbReference type="OrthoDB" id="4034134at2759"/>
<name>C4R412_KOMPG</name>
<dbReference type="GO" id="GO:0016020">
    <property type="term" value="C:membrane"/>
    <property type="evidence" value="ECO:0007669"/>
    <property type="project" value="TreeGrafter"/>
</dbReference>
<feature type="transmembrane region" description="Helical" evidence="2">
    <location>
        <begin position="216"/>
        <end position="242"/>
    </location>
</feature>
<organism evidence="4 5">
    <name type="scientific">Komagataella phaffii (strain GS115 / ATCC 20864)</name>
    <name type="common">Yeast</name>
    <name type="synonym">Pichia pastoris</name>
    <dbReference type="NCBI Taxonomy" id="644223"/>
    <lineage>
        <taxon>Eukaryota</taxon>
        <taxon>Fungi</taxon>
        <taxon>Dikarya</taxon>
        <taxon>Ascomycota</taxon>
        <taxon>Saccharomycotina</taxon>
        <taxon>Pichiomycetes</taxon>
        <taxon>Pichiales</taxon>
        <taxon>Pichiaceae</taxon>
        <taxon>Komagataella</taxon>
    </lineage>
</organism>
<evidence type="ECO:0000313" key="4">
    <source>
        <dbReference type="EMBL" id="CAY70298.1"/>
    </source>
</evidence>
<dbReference type="KEGG" id="ppa:PAS_chr3_0261"/>
<dbReference type="InterPro" id="IPR011112">
    <property type="entry name" value="Rho-like_N"/>
</dbReference>
<dbReference type="RefSeq" id="XP_002492477.1">
    <property type="nucleotide sequence ID" value="XM_002492432.1"/>
</dbReference>
<evidence type="ECO:0000256" key="1">
    <source>
        <dbReference type="SAM" id="MobiDB-lite"/>
    </source>
</evidence>
<dbReference type="Proteomes" id="UP000000314">
    <property type="component" value="Chromosome 3"/>
</dbReference>
<keyword evidence="5" id="KW-1185">Reference proteome</keyword>
<dbReference type="HOGENOM" id="CLU_882771_0_0_1"/>
<dbReference type="GO" id="GO:0006353">
    <property type="term" value="P:DNA-templated transcription termination"/>
    <property type="evidence" value="ECO:0007669"/>
    <property type="project" value="InterPro"/>
</dbReference>
<dbReference type="SMART" id="SM00959">
    <property type="entry name" value="Rho_N"/>
    <property type="match status" value="1"/>
</dbReference>
<gene>
    <name evidence="4" type="ordered locus">PAS_chr3_0261</name>
</gene>
<accession>C4R412</accession>
<feature type="transmembrane region" description="Helical" evidence="2">
    <location>
        <begin position="315"/>
        <end position="337"/>
    </location>
</feature>
<reference evidence="4 5" key="1">
    <citation type="journal article" date="2009" name="Nat. Biotechnol.">
        <title>Genome sequence of the recombinant protein production host Pichia pastoris.</title>
        <authorList>
            <person name="De Schutter K."/>
            <person name="Lin Y.C."/>
            <person name="Tiels P."/>
            <person name="Van Hecke A."/>
            <person name="Glinka S."/>
            <person name="Weber-Lehmann J."/>
            <person name="Rouze P."/>
            <person name="Van de Peer Y."/>
            <person name="Callewaert N."/>
        </authorList>
    </citation>
    <scope>NUCLEOTIDE SEQUENCE [LARGE SCALE GENOMIC DNA]</scope>
    <source>
        <strain evidence="5">GS115 / ATCC 20864</strain>
    </source>
</reference>
<evidence type="ECO:0000313" key="5">
    <source>
        <dbReference type="Proteomes" id="UP000000314"/>
    </source>
</evidence>
<dbReference type="OMA" id="PINLKEW"/>
<dbReference type="PANTHER" id="PTHR41807">
    <property type="entry name" value="GLUTATHIONE TRANSFERASE 3"/>
    <property type="match status" value="1"/>
</dbReference>
<evidence type="ECO:0000256" key="2">
    <source>
        <dbReference type="SAM" id="Phobius"/>
    </source>
</evidence>
<feature type="transmembrane region" description="Helical" evidence="2">
    <location>
        <begin position="254"/>
        <end position="271"/>
    </location>
</feature>
<proteinExistence type="predicted"/>
<dbReference type="InterPro" id="IPR038872">
    <property type="entry name" value="Put_GTT3"/>
</dbReference>